<proteinExistence type="predicted"/>
<dbReference type="GO" id="GO:0005794">
    <property type="term" value="C:Golgi apparatus"/>
    <property type="evidence" value="ECO:0007669"/>
    <property type="project" value="UniProtKB-SubCell"/>
</dbReference>
<evidence type="ECO:0000256" key="4">
    <source>
        <dbReference type="ARBA" id="ARBA00004611"/>
    </source>
</evidence>
<keyword evidence="13" id="KW-0333">Golgi apparatus</keyword>
<evidence type="ECO:0000256" key="7">
    <source>
        <dbReference type="ARBA" id="ARBA00022553"/>
    </source>
</evidence>
<keyword evidence="16" id="KW-0966">Cell projection</keyword>
<dbReference type="InterPro" id="IPR009091">
    <property type="entry name" value="RCC1/BLIP-II"/>
</dbReference>
<dbReference type="PANTHER" id="PTHR22872">
    <property type="entry name" value="BTK-BINDING PROTEIN-RELATED"/>
    <property type="match status" value="1"/>
</dbReference>
<feature type="compositionally biased region" description="Basic and acidic residues" evidence="22">
    <location>
        <begin position="594"/>
        <end position="637"/>
    </location>
</feature>
<dbReference type="GO" id="GO:0030030">
    <property type="term" value="P:cell projection organization"/>
    <property type="evidence" value="ECO:0007669"/>
    <property type="project" value="UniProtKB-KW"/>
</dbReference>
<organism evidence="24 25">
    <name type="scientific">Conger conger</name>
    <name type="common">Conger eel</name>
    <name type="synonym">Muraena conger</name>
    <dbReference type="NCBI Taxonomy" id="82655"/>
    <lineage>
        <taxon>Eukaryota</taxon>
        <taxon>Metazoa</taxon>
        <taxon>Chordata</taxon>
        <taxon>Craniata</taxon>
        <taxon>Vertebrata</taxon>
        <taxon>Euteleostomi</taxon>
        <taxon>Actinopterygii</taxon>
        <taxon>Neopterygii</taxon>
        <taxon>Teleostei</taxon>
        <taxon>Anguilliformes</taxon>
        <taxon>Congridae</taxon>
        <taxon>Conger</taxon>
    </lineage>
</organism>
<evidence type="ECO:0000256" key="12">
    <source>
        <dbReference type="ARBA" id="ARBA00022846"/>
    </source>
</evidence>
<keyword evidence="17" id="KW-0449">Lipoprotein</keyword>
<comment type="caution">
    <text evidence="24">The sequence shown here is derived from an EMBL/GenBank/DDBJ whole genome shotgun (WGS) entry which is preliminary data.</text>
</comment>
<evidence type="ECO:0000259" key="23">
    <source>
        <dbReference type="Pfam" id="PF25390"/>
    </source>
</evidence>
<keyword evidence="18" id="KW-0636">Prenylation</keyword>
<evidence type="ECO:0000256" key="16">
    <source>
        <dbReference type="ARBA" id="ARBA00023273"/>
    </source>
</evidence>
<name>A0A9Q1DV95_CONCO</name>
<comment type="subcellular location">
    <subcellularLocation>
        <location evidence="1">Cytoplasm</location>
        <location evidence="1">Cytoskeleton</location>
        <location evidence="1">Cilium basal body</location>
    </subcellularLocation>
    <subcellularLocation>
        <location evidence="4">Cytoplasm</location>
        <location evidence="4">Cytoskeleton</location>
        <location evidence="4">Flagellum axoneme</location>
    </subcellularLocation>
    <subcellularLocation>
        <location evidence="2">Cytoplasm</location>
        <location evidence="2">Cytoskeleton</location>
        <location evidence="2">Microtubule organizing center</location>
        <location evidence="2">Centrosome</location>
    </subcellularLocation>
    <subcellularLocation>
        <location evidence="3">Golgi apparatus</location>
    </subcellularLocation>
</comment>
<dbReference type="Pfam" id="PF00415">
    <property type="entry name" value="RCC1"/>
    <property type="match status" value="1"/>
</dbReference>
<dbReference type="InterPro" id="IPR051625">
    <property type="entry name" value="Signaling_Regulatory_Domain"/>
</dbReference>
<dbReference type="InterPro" id="IPR058923">
    <property type="entry name" value="RCC1-like_dom"/>
</dbReference>
<evidence type="ECO:0000256" key="5">
    <source>
        <dbReference type="ARBA" id="ARBA00022481"/>
    </source>
</evidence>
<keyword evidence="14" id="KW-0969">Cilium</keyword>
<feature type="compositionally biased region" description="Acidic residues" evidence="22">
    <location>
        <begin position="551"/>
        <end position="593"/>
    </location>
</feature>
<keyword evidence="7" id="KW-0597">Phosphoprotein</keyword>
<dbReference type="FunFam" id="2.130.10.30:FF:000013">
    <property type="entry name" value="Retinitis pigmentosa GTPase regulator isoform 1"/>
    <property type="match status" value="1"/>
</dbReference>
<evidence type="ECO:0000256" key="21">
    <source>
        <dbReference type="PROSITE-ProRule" id="PRU00235"/>
    </source>
</evidence>
<sequence>MAGEVEDEIPESGAVFTFGKSKFADNVPSKFWMKNDTPLRISCGDEHTALITDNGKLYMFGSNNWGQLGLGTKTTVNKPTCVKALKSEKVKLAACGRNHTMVYTTRGNVYTAGGNGEGQLGLGDCEERTSFQRLDFFSSRSPIKMLAAGSNTSAALTEEGRLYMWGDNSEGQIGLGTEGGALTPQEVTVGRPVSWVSCGYYHSAFVTADGDLYTFGECDNGKLGLPPELLDSHRVPQMVPAISDRVIQVACGGGHTVVLTEDDVYTFGLGQFGQLGHGTFTFESPLPRVVEHFRKGRVKHAVCGENHTAVITDKGLLYTFGDGRHGKLGLGEENFTNQFKPTLCTRFLRYYVQMVTCGGCHMLVLATPRPKDAQDLSLEEDDVTESYLEKSYTEVLGDSTVSSTLNRSLSARVRRRERERSPEQHTMMFRTLPPLTSTNLNSSLPTASRTIPPRRLPRDLPDGKIRNGIHRIKDLVSTKNEKLENLRLVKATSEKPPVGENAENNESLKDFGNTTDLLNMTHVRKIDPRDNTATFSPVRKEKDIRHRTTEESEENEEVEEDREEEEKAEEEEEEEEEEDEDEDEEEDVDDEVAEKENEKETKAPQDKSRDTGTRPVQDGDRSLGTKTQESEVIKEETVVDGVQKASEVEENSASQTQVKPNSNNRSDNGTKEGKSLGLFGTTRKIALFKRPSASMRGKREGETTVGGDGQERRPADGPSGQEKSEELLGKTGRSDTQLLPRGQQRAPGGRPGSHSATCALL</sequence>
<feature type="repeat" description="RCC1" evidence="21">
    <location>
        <begin position="262"/>
        <end position="314"/>
    </location>
</feature>
<evidence type="ECO:0000256" key="19">
    <source>
        <dbReference type="ARBA" id="ARBA00023305"/>
    </source>
</evidence>
<evidence type="ECO:0000256" key="11">
    <source>
        <dbReference type="ARBA" id="ARBA00022794"/>
    </source>
</evidence>
<evidence type="ECO:0000256" key="20">
    <source>
        <dbReference type="ARBA" id="ARBA00073293"/>
    </source>
</evidence>
<gene>
    <name evidence="24" type="ORF">COCON_G00049900</name>
</gene>
<feature type="compositionally biased region" description="Polar residues" evidence="22">
    <location>
        <begin position="651"/>
        <end position="667"/>
    </location>
</feature>
<keyword evidence="10" id="KW-0677">Repeat</keyword>
<feature type="repeat" description="RCC1" evidence="21">
    <location>
        <begin position="160"/>
        <end position="209"/>
    </location>
</feature>
<dbReference type="PRINTS" id="PR00633">
    <property type="entry name" value="RCCNDNSATION"/>
</dbReference>
<accession>A0A9Q1DV95</accession>
<dbReference type="OrthoDB" id="10253607at2759"/>
<dbReference type="PROSITE" id="PS00626">
    <property type="entry name" value="RCC1_2"/>
    <property type="match status" value="3"/>
</dbReference>
<evidence type="ECO:0000313" key="24">
    <source>
        <dbReference type="EMBL" id="KAJ8282471.1"/>
    </source>
</evidence>
<keyword evidence="9" id="KW-0344">Guanine-nucleotide releasing factor</keyword>
<dbReference type="AlphaFoldDB" id="A0A9Q1DV95"/>
<keyword evidence="25" id="KW-1185">Reference proteome</keyword>
<dbReference type="PANTHER" id="PTHR22872:SF9">
    <property type="entry name" value="X-LINKED RETINITIS PIGMENTOSA GTPASE REGULATOR"/>
    <property type="match status" value="1"/>
</dbReference>
<dbReference type="GO" id="GO:0005085">
    <property type="term" value="F:guanyl-nucleotide exchange factor activity"/>
    <property type="evidence" value="ECO:0007669"/>
    <property type="project" value="UniProtKB-KW"/>
</dbReference>
<keyword evidence="12" id="KW-0282">Flagellum</keyword>
<evidence type="ECO:0000256" key="14">
    <source>
        <dbReference type="ARBA" id="ARBA00023069"/>
    </source>
</evidence>
<keyword evidence="19" id="KW-0844">Vision</keyword>
<reference evidence="24" key="1">
    <citation type="journal article" date="2023" name="Science">
        <title>Genome structures resolve the early diversification of teleost fishes.</title>
        <authorList>
            <person name="Parey E."/>
            <person name="Louis A."/>
            <person name="Montfort J."/>
            <person name="Bouchez O."/>
            <person name="Roques C."/>
            <person name="Iampietro C."/>
            <person name="Lluch J."/>
            <person name="Castinel A."/>
            <person name="Donnadieu C."/>
            <person name="Desvignes T."/>
            <person name="Floi Bucao C."/>
            <person name="Jouanno E."/>
            <person name="Wen M."/>
            <person name="Mejri S."/>
            <person name="Dirks R."/>
            <person name="Jansen H."/>
            <person name="Henkel C."/>
            <person name="Chen W.J."/>
            <person name="Zahm M."/>
            <person name="Cabau C."/>
            <person name="Klopp C."/>
            <person name="Thompson A.W."/>
            <person name="Robinson-Rechavi M."/>
            <person name="Braasch I."/>
            <person name="Lecointre G."/>
            <person name="Bobe J."/>
            <person name="Postlethwait J.H."/>
            <person name="Berthelot C."/>
            <person name="Roest Crollius H."/>
            <person name="Guiguen Y."/>
        </authorList>
    </citation>
    <scope>NUCLEOTIDE SEQUENCE</scope>
    <source>
        <strain evidence="24">Concon-B</strain>
    </source>
</reference>
<evidence type="ECO:0000256" key="18">
    <source>
        <dbReference type="ARBA" id="ARBA00023289"/>
    </source>
</evidence>
<feature type="domain" description="RCC1-like" evidence="23">
    <location>
        <begin position="30"/>
        <end position="281"/>
    </location>
</feature>
<evidence type="ECO:0000256" key="9">
    <source>
        <dbReference type="ARBA" id="ARBA00022658"/>
    </source>
</evidence>
<evidence type="ECO:0000256" key="3">
    <source>
        <dbReference type="ARBA" id="ARBA00004555"/>
    </source>
</evidence>
<evidence type="ECO:0000256" key="2">
    <source>
        <dbReference type="ARBA" id="ARBA00004300"/>
    </source>
</evidence>
<dbReference type="InterPro" id="IPR000408">
    <property type="entry name" value="Reg_chr_condens"/>
</dbReference>
<feature type="repeat" description="RCC1" evidence="21">
    <location>
        <begin position="107"/>
        <end position="159"/>
    </location>
</feature>
<dbReference type="GO" id="GO:0005929">
    <property type="term" value="C:cilium"/>
    <property type="evidence" value="ECO:0007669"/>
    <property type="project" value="UniProtKB-ARBA"/>
</dbReference>
<evidence type="ECO:0000256" key="15">
    <source>
        <dbReference type="ARBA" id="ARBA00023212"/>
    </source>
</evidence>
<evidence type="ECO:0000256" key="13">
    <source>
        <dbReference type="ARBA" id="ARBA00023034"/>
    </source>
</evidence>
<evidence type="ECO:0000313" key="25">
    <source>
        <dbReference type="Proteomes" id="UP001152803"/>
    </source>
</evidence>
<evidence type="ECO:0000256" key="22">
    <source>
        <dbReference type="SAM" id="MobiDB-lite"/>
    </source>
</evidence>
<evidence type="ECO:0000256" key="8">
    <source>
        <dbReference type="ARBA" id="ARBA00022606"/>
    </source>
</evidence>
<evidence type="ECO:0000256" key="10">
    <source>
        <dbReference type="ARBA" id="ARBA00022737"/>
    </source>
</evidence>
<feature type="region of interest" description="Disordered" evidence="22">
    <location>
        <begin position="433"/>
        <end position="465"/>
    </location>
</feature>
<keyword evidence="11" id="KW-0970">Cilium biogenesis/degradation</keyword>
<feature type="compositionally biased region" description="Basic and acidic residues" evidence="22">
    <location>
        <begin position="456"/>
        <end position="465"/>
    </location>
</feature>
<dbReference type="GO" id="GO:0007601">
    <property type="term" value="P:visual perception"/>
    <property type="evidence" value="ECO:0007669"/>
    <property type="project" value="UniProtKB-KW"/>
</dbReference>
<feature type="region of interest" description="Disordered" evidence="22">
    <location>
        <begin position="490"/>
        <end position="761"/>
    </location>
</feature>
<feature type="repeat" description="RCC1" evidence="21">
    <location>
        <begin position="315"/>
        <end position="368"/>
    </location>
</feature>
<dbReference type="PROSITE" id="PS50012">
    <property type="entry name" value="RCC1_3"/>
    <property type="match status" value="6"/>
</dbReference>
<feature type="repeat" description="RCC1" evidence="21">
    <location>
        <begin position="210"/>
        <end position="262"/>
    </location>
</feature>
<feature type="compositionally biased region" description="Basic and acidic residues" evidence="22">
    <location>
        <begin position="538"/>
        <end position="550"/>
    </location>
</feature>
<protein>
    <recommendedName>
        <fullName evidence="20">X-linked retinitis pigmentosa GTPase regulator</fullName>
    </recommendedName>
</protein>
<feature type="compositionally biased region" description="Polar residues" evidence="22">
    <location>
        <begin position="434"/>
        <end position="449"/>
    </location>
</feature>
<dbReference type="GO" id="GO:0005813">
    <property type="term" value="C:centrosome"/>
    <property type="evidence" value="ECO:0007669"/>
    <property type="project" value="UniProtKB-SubCell"/>
</dbReference>
<dbReference type="SUPFAM" id="SSF50985">
    <property type="entry name" value="RCC1/BLIP-II"/>
    <property type="match status" value="1"/>
</dbReference>
<evidence type="ECO:0000256" key="6">
    <source>
        <dbReference type="ARBA" id="ARBA00022490"/>
    </source>
</evidence>
<dbReference type="Proteomes" id="UP001152803">
    <property type="component" value="Unassembled WGS sequence"/>
</dbReference>
<keyword evidence="5" id="KW-0488">Methylation</keyword>
<keyword evidence="15" id="KW-0206">Cytoskeleton</keyword>
<dbReference type="EMBL" id="JAFJMO010000003">
    <property type="protein sequence ID" value="KAJ8282471.1"/>
    <property type="molecule type" value="Genomic_DNA"/>
</dbReference>
<keyword evidence="6" id="KW-0963">Cytoplasm</keyword>
<dbReference type="Pfam" id="PF25390">
    <property type="entry name" value="WD40_RLD"/>
    <property type="match status" value="1"/>
</dbReference>
<dbReference type="Gene3D" id="2.130.10.30">
    <property type="entry name" value="Regulator of chromosome condensation 1/beta-lactamase-inhibitor protein II"/>
    <property type="match status" value="1"/>
</dbReference>
<feature type="repeat" description="RCC1" evidence="21">
    <location>
        <begin position="55"/>
        <end position="106"/>
    </location>
</feature>
<evidence type="ECO:0000256" key="17">
    <source>
        <dbReference type="ARBA" id="ARBA00023288"/>
    </source>
</evidence>
<evidence type="ECO:0000256" key="1">
    <source>
        <dbReference type="ARBA" id="ARBA00004120"/>
    </source>
</evidence>
<keyword evidence="8" id="KW-0716">Sensory transduction</keyword>